<dbReference type="GO" id="GO:0141221">
    <property type="term" value="F:histone deacetylase activity, hydrolytic mechanism"/>
    <property type="evidence" value="ECO:0007669"/>
    <property type="project" value="UniProtKB-EC"/>
</dbReference>
<sequence>LLRYYPRVLYVDIDIHHGDGVQEAFYNTDRVMTCSFHKYNGDFVPGTGAIDEMGSGLGKFFAVNVPLQDGIDDRSYTQLFKTIMSAVMETFRPGAIVLQCGADSLGLDRLGVFNLSIAAHGECVRFMRRFGIPMMVIGGGGYTIRNVARCWTFETGIVCGAELPPQLPNTVYRDFFGPDYSLHPQLSGRVVNHNSKAYLNALTARILEQLRYLKGAPSVQMHEAPPDIQRFLDEHEKYVGDREADKYREEKEDRRGRREDVAEFYESDRDQDLDENDEENSVDV</sequence>
<comment type="subcellular location">
    <subcellularLocation>
        <location evidence="1">Nucleus</location>
    </subcellularLocation>
</comment>
<keyword evidence="4 12" id="KW-0378">Hydrolase</keyword>
<feature type="domain" description="Histone deacetylase" evidence="11">
    <location>
        <begin position="5"/>
        <end position="154"/>
    </location>
</feature>
<evidence type="ECO:0000256" key="7">
    <source>
        <dbReference type="ARBA" id="ARBA00023163"/>
    </source>
</evidence>
<feature type="compositionally biased region" description="Basic and acidic residues" evidence="10">
    <location>
        <begin position="241"/>
        <end position="270"/>
    </location>
</feature>
<keyword evidence="13" id="KW-1185">Reference proteome</keyword>
<dbReference type="GO" id="GO:0070210">
    <property type="term" value="C:Rpd3L-Expanded complex"/>
    <property type="evidence" value="ECO:0007669"/>
    <property type="project" value="TreeGrafter"/>
</dbReference>
<evidence type="ECO:0000256" key="4">
    <source>
        <dbReference type="ARBA" id="ARBA00022801"/>
    </source>
</evidence>
<gene>
    <name evidence="12" type="primary">HOS2_1</name>
    <name evidence="12" type="ORF">LPJ64_006278</name>
</gene>
<dbReference type="PRINTS" id="PR01271">
    <property type="entry name" value="HISDACETLASE"/>
</dbReference>
<evidence type="ECO:0000259" key="11">
    <source>
        <dbReference type="Pfam" id="PF00850"/>
    </source>
</evidence>
<proteinExistence type="inferred from homology"/>
<dbReference type="Proteomes" id="UP001145021">
    <property type="component" value="Unassembled WGS sequence"/>
</dbReference>
<dbReference type="EMBL" id="JANBOH010000629">
    <property type="protein sequence ID" value="KAJ1641794.1"/>
    <property type="molecule type" value="Genomic_DNA"/>
</dbReference>
<feature type="binding site" evidence="9">
    <location>
        <position position="14"/>
    </location>
    <ligand>
        <name>a divalent metal cation</name>
        <dbReference type="ChEBI" id="CHEBI:60240"/>
    </ligand>
</feature>
<dbReference type="GO" id="GO:0046872">
    <property type="term" value="F:metal ion binding"/>
    <property type="evidence" value="ECO:0007669"/>
    <property type="project" value="UniProtKB-KW"/>
</dbReference>
<dbReference type="PRINTS" id="PR01270">
    <property type="entry name" value="HDASUPER"/>
</dbReference>
<accession>A0A9W7XEG8</accession>
<dbReference type="EC" id="3.5.1.98" evidence="3"/>
<dbReference type="PANTHER" id="PTHR10625:SF36">
    <property type="entry name" value="HISTONE DEACETYLASE 3"/>
    <property type="match status" value="1"/>
</dbReference>
<feature type="non-terminal residue" evidence="12">
    <location>
        <position position="1"/>
    </location>
</feature>
<dbReference type="InterPro" id="IPR023696">
    <property type="entry name" value="Ureohydrolase_dom_sf"/>
</dbReference>
<evidence type="ECO:0000256" key="6">
    <source>
        <dbReference type="ARBA" id="ARBA00023015"/>
    </source>
</evidence>
<dbReference type="PANTHER" id="PTHR10625">
    <property type="entry name" value="HISTONE DEACETYLASE HDAC1-RELATED"/>
    <property type="match status" value="1"/>
</dbReference>
<feature type="compositionally biased region" description="Acidic residues" evidence="10">
    <location>
        <begin position="271"/>
        <end position="284"/>
    </location>
</feature>
<name>A0A9W7XEG8_9FUNG</name>
<dbReference type="PIRSF" id="PIRSF037913">
    <property type="entry name" value="His_deacetylse_1"/>
    <property type="match status" value="1"/>
</dbReference>
<evidence type="ECO:0000256" key="5">
    <source>
        <dbReference type="ARBA" id="ARBA00022853"/>
    </source>
</evidence>
<keyword evidence="5" id="KW-0156">Chromatin regulator</keyword>
<keyword evidence="8" id="KW-0539">Nucleus</keyword>
<dbReference type="Pfam" id="PF00850">
    <property type="entry name" value="Hist_deacetyl"/>
    <property type="match status" value="1"/>
</dbReference>
<evidence type="ECO:0000256" key="1">
    <source>
        <dbReference type="ARBA" id="ARBA00004123"/>
    </source>
</evidence>
<feature type="binding site" evidence="9">
    <location>
        <position position="103"/>
    </location>
    <ligand>
        <name>a divalent metal cation</name>
        <dbReference type="ChEBI" id="CHEBI:60240"/>
    </ligand>
</feature>
<feature type="binding site" evidence="9">
    <location>
        <position position="16"/>
    </location>
    <ligand>
        <name>a divalent metal cation</name>
        <dbReference type="ChEBI" id="CHEBI:60240"/>
    </ligand>
</feature>
<dbReference type="GO" id="GO:0040029">
    <property type="term" value="P:epigenetic regulation of gene expression"/>
    <property type="evidence" value="ECO:0007669"/>
    <property type="project" value="TreeGrafter"/>
</dbReference>
<organism evidence="12 13">
    <name type="scientific">Coemansia asiatica</name>
    <dbReference type="NCBI Taxonomy" id="1052880"/>
    <lineage>
        <taxon>Eukaryota</taxon>
        <taxon>Fungi</taxon>
        <taxon>Fungi incertae sedis</taxon>
        <taxon>Zoopagomycota</taxon>
        <taxon>Kickxellomycotina</taxon>
        <taxon>Kickxellomycetes</taxon>
        <taxon>Kickxellales</taxon>
        <taxon>Kickxellaceae</taxon>
        <taxon>Coemansia</taxon>
    </lineage>
</organism>
<dbReference type="SUPFAM" id="SSF52768">
    <property type="entry name" value="Arginase/deacetylase"/>
    <property type="match status" value="1"/>
</dbReference>
<evidence type="ECO:0000256" key="2">
    <source>
        <dbReference type="ARBA" id="ARBA00006457"/>
    </source>
</evidence>
<dbReference type="InterPro" id="IPR000286">
    <property type="entry name" value="HDACs"/>
</dbReference>
<evidence type="ECO:0000313" key="12">
    <source>
        <dbReference type="EMBL" id="KAJ1641794.1"/>
    </source>
</evidence>
<keyword evidence="9" id="KW-0479">Metal-binding</keyword>
<evidence type="ECO:0000256" key="8">
    <source>
        <dbReference type="ARBA" id="ARBA00023242"/>
    </source>
</evidence>
<keyword evidence="7" id="KW-0804">Transcription</keyword>
<reference evidence="12" key="1">
    <citation type="submission" date="2022-07" db="EMBL/GenBank/DDBJ databases">
        <title>Phylogenomic reconstructions and comparative analyses of Kickxellomycotina fungi.</title>
        <authorList>
            <person name="Reynolds N.K."/>
            <person name="Stajich J.E."/>
            <person name="Barry K."/>
            <person name="Grigoriev I.V."/>
            <person name="Crous P."/>
            <person name="Smith M.E."/>
        </authorList>
    </citation>
    <scope>NUCLEOTIDE SEQUENCE</scope>
    <source>
        <strain evidence="12">NBRC 105413</strain>
    </source>
</reference>
<dbReference type="Gene3D" id="3.40.800.20">
    <property type="entry name" value="Histone deacetylase domain"/>
    <property type="match status" value="1"/>
</dbReference>
<feature type="region of interest" description="Disordered" evidence="10">
    <location>
        <begin position="241"/>
        <end position="284"/>
    </location>
</feature>
<comment type="caution">
    <text evidence="12">The sequence shown here is derived from an EMBL/GenBank/DDBJ whole genome shotgun (WGS) entry which is preliminary data.</text>
</comment>
<dbReference type="InterPro" id="IPR037138">
    <property type="entry name" value="His_deacetylse_dom_sf"/>
</dbReference>
<dbReference type="AlphaFoldDB" id="A0A9W7XEG8"/>
<evidence type="ECO:0000313" key="13">
    <source>
        <dbReference type="Proteomes" id="UP001145021"/>
    </source>
</evidence>
<protein>
    <recommendedName>
        <fullName evidence="3">histone deacetylase</fullName>
        <ecNumber evidence="3">3.5.1.98</ecNumber>
    </recommendedName>
</protein>
<evidence type="ECO:0000256" key="9">
    <source>
        <dbReference type="PIRSR" id="PIRSR037913-3"/>
    </source>
</evidence>
<dbReference type="InterPro" id="IPR003084">
    <property type="entry name" value="HDAC_I/II"/>
</dbReference>
<evidence type="ECO:0000256" key="3">
    <source>
        <dbReference type="ARBA" id="ARBA00012111"/>
    </source>
</evidence>
<dbReference type="InterPro" id="IPR023801">
    <property type="entry name" value="His_deacetylse_dom"/>
</dbReference>
<evidence type="ECO:0000256" key="10">
    <source>
        <dbReference type="SAM" id="MobiDB-lite"/>
    </source>
</evidence>
<keyword evidence="6" id="KW-0805">Transcription regulation</keyword>
<comment type="similarity">
    <text evidence="2">Belongs to the histone deacetylase family. HD type 1 subfamily.</text>
</comment>